<gene>
    <name evidence="1" type="ORF">KI688_007849</name>
</gene>
<evidence type="ECO:0000313" key="2">
    <source>
        <dbReference type="Proteomes" id="UP000707451"/>
    </source>
</evidence>
<protein>
    <submittedName>
        <fullName evidence="1">Uncharacterized protein</fullName>
    </submittedName>
</protein>
<comment type="caution">
    <text evidence="1">The sequence shown here is derived from an EMBL/GenBank/DDBJ whole genome shotgun (WGS) entry which is preliminary data.</text>
</comment>
<name>A0A9P8BMB9_9FUNG</name>
<accession>A0A9P8BMB9</accession>
<keyword evidence="2" id="KW-1185">Reference proteome</keyword>
<dbReference type="Proteomes" id="UP000707451">
    <property type="component" value="Unassembled WGS sequence"/>
</dbReference>
<reference evidence="1" key="1">
    <citation type="submission" date="2021-06" db="EMBL/GenBank/DDBJ databases">
        <title>Genome Sequence of Mortierella hyaline Strain SCG-10, a Cold-Adapted, Nitrate-Reducing Fungus Isolated from Soil in Minnesota, USA.</title>
        <authorList>
            <person name="Aldossari N."/>
        </authorList>
    </citation>
    <scope>NUCLEOTIDE SEQUENCE</scope>
    <source>
        <strain evidence="1">SCG-10</strain>
    </source>
</reference>
<proteinExistence type="predicted"/>
<evidence type="ECO:0000313" key="1">
    <source>
        <dbReference type="EMBL" id="KAG9060893.1"/>
    </source>
</evidence>
<dbReference type="EMBL" id="JAHRHY010000028">
    <property type="protein sequence ID" value="KAG9060893.1"/>
    <property type="molecule type" value="Genomic_DNA"/>
</dbReference>
<dbReference type="OrthoDB" id="2422619at2759"/>
<sequence length="90" mass="10402">MNDAQQRYLEETPAKKYSIIDWALLSDSVDVDMLELTWTRTFLKHLKNSPQQDKLEAYRRLSKMSVEDKMASFSPMTTDVSISSFNGSSF</sequence>
<dbReference type="AlphaFoldDB" id="A0A9P8BMB9"/>
<organism evidence="1 2">
    <name type="scientific">Linnemannia hyalina</name>
    <dbReference type="NCBI Taxonomy" id="64524"/>
    <lineage>
        <taxon>Eukaryota</taxon>
        <taxon>Fungi</taxon>
        <taxon>Fungi incertae sedis</taxon>
        <taxon>Mucoromycota</taxon>
        <taxon>Mortierellomycotina</taxon>
        <taxon>Mortierellomycetes</taxon>
        <taxon>Mortierellales</taxon>
        <taxon>Mortierellaceae</taxon>
        <taxon>Linnemannia</taxon>
    </lineage>
</organism>